<protein>
    <submittedName>
        <fullName evidence="1">Uncharacterized protein</fullName>
    </submittedName>
</protein>
<evidence type="ECO:0000313" key="1">
    <source>
        <dbReference type="EMBL" id="SGZ18655.1"/>
    </source>
</evidence>
<dbReference type="Proteomes" id="UP000183794">
    <property type="component" value="Unassembled WGS sequence"/>
</dbReference>
<dbReference type="Pfam" id="PF14281">
    <property type="entry name" value="PDDEXK_4"/>
    <property type="match status" value="1"/>
</dbReference>
<dbReference type="AlphaFoldDB" id="A0A1L0CBY2"/>
<dbReference type="InterPro" id="IPR029470">
    <property type="entry name" value="PDDEXK_4"/>
</dbReference>
<evidence type="ECO:0000313" key="2">
    <source>
        <dbReference type="Proteomes" id="UP000183794"/>
    </source>
</evidence>
<sequence length="292" mass="33024">MKVNAADQKNQIKDYYDFLLEEAKHNNQQQVQMYYLTKFGVQPSTDSIGSSSASVKLISFKQHILSWIDHCQHEVRNIANLNLAFEDYRNIVHKITKSYKGNVVTIPDELAKSDAKHLLESALKLDRHMLSIKGNSLFAFFEQVKASLEKAGYSDISASMANQDYVATNGNCCKWFENPYGYKGHVGYYFDCGFSDDLYLLVEIATDHLHFGIVTCINATARYELVDTPETRFSPGLAHRKWKSFKQWHSKDCGNIRSLDDTAIELLLGFEGSKLKGDILALINSVKALSSV</sequence>
<proteinExistence type="predicted"/>
<organism evidence="1 2">
    <name type="scientific">Moritella viscosa</name>
    <dbReference type="NCBI Taxonomy" id="80854"/>
    <lineage>
        <taxon>Bacteria</taxon>
        <taxon>Pseudomonadati</taxon>
        <taxon>Pseudomonadota</taxon>
        <taxon>Gammaproteobacteria</taxon>
        <taxon>Alteromonadales</taxon>
        <taxon>Moritellaceae</taxon>
        <taxon>Moritella</taxon>
    </lineage>
</organism>
<name>A0A1L0CBY2_9GAMM</name>
<accession>A0A1L0CBY2</accession>
<dbReference type="EMBL" id="FPLD01000135">
    <property type="protein sequence ID" value="SGZ18655.1"/>
    <property type="molecule type" value="Genomic_DNA"/>
</dbReference>
<gene>
    <name evidence="1" type="ORF">NVI5450_4676</name>
</gene>
<reference evidence="1 2" key="1">
    <citation type="submission" date="2016-11" db="EMBL/GenBank/DDBJ databases">
        <authorList>
            <person name="Jaros S."/>
            <person name="Januszkiewicz K."/>
            <person name="Wedrychowicz H."/>
        </authorList>
    </citation>
    <scope>NUCLEOTIDE SEQUENCE [LARGE SCALE GENOMIC DNA]</scope>
    <source>
        <strain evidence="1">NVI 5450</strain>
    </source>
</reference>